<dbReference type="Proteomes" id="UP000095237">
    <property type="component" value="Unassembled WGS sequence"/>
</dbReference>
<gene>
    <name evidence="6" type="ORF">ATZ36_17270</name>
</gene>
<keyword evidence="7" id="KW-1185">Reference proteome</keyword>
<evidence type="ECO:0000256" key="2">
    <source>
        <dbReference type="ARBA" id="ARBA00022692"/>
    </source>
</evidence>
<dbReference type="GO" id="GO:0016020">
    <property type="term" value="C:membrane"/>
    <property type="evidence" value="ECO:0007669"/>
    <property type="project" value="UniProtKB-SubCell"/>
</dbReference>
<dbReference type="Gene3D" id="1.20.1280.290">
    <property type="match status" value="1"/>
</dbReference>
<dbReference type="Pfam" id="PF04193">
    <property type="entry name" value="PQ-loop"/>
    <property type="match status" value="1"/>
</dbReference>
<evidence type="ECO:0000256" key="4">
    <source>
        <dbReference type="ARBA" id="ARBA00023136"/>
    </source>
</evidence>
<evidence type="ECO:0000256" key="1">
    <source>
        <dbReference type="ARBA" id="ARBA00004141"/>
    </source>
</evidence>
<evidence type="ECO:0000256" key="5">
    <source>
        <dbReference type="SAM" id="Phobius"/>
    </source>
</evidence>
<name>A0A1E5IKQ6_ENDTX</name>
<dbReference type="InterPro" id="IPR006603">
    <property type="entry name" value="PQ-loop_rpt"/>
</dbReference>
<comment type="subcellular location">
    <subcellularLocation>
        <location evidence="1">Membrane</location>
        <topology evidence="1">Multi-pass membrane protein</topology>
    </subcellularLocation>
</comment>
<sequence length="135" mass="15747">MLVIFIKSCLIFHFSVSKIVLIKHIKYKVLSLKETKKMTLHEVLGFAAGSISMISFMPQVYKTWKIKSAKDVSIQMFILYTTSTFLWIIYGFFSNPKQPAIYMPNTVVLFLSITQVILKIKYDRRDKKAQKLKDN</sequence>
<keyword evidence="4 5" id="KW-0472">Membrane</keyword>
<keyword evidence="3 5" id="KW-1133">Transmembrane helix</keyword>
<organism evidence="6 7">
    <name type="scientific">Endomicrobium trichonymphae</name>
    <dbReference type="NCBI Taxonomy" id="1408204"/>
    <lineage>
        <taxon>Bacteria</taxon>
        <taxon>Pseudomonadati</taxon>
        <taxon>Elusimicrobiota</taxon>
        <taxon>Endomicrobiia</taxon>
        <taxon>Endomicrobiales</taxon>
        <taxon>Endomicrobiaceae</taxon>
        <taxon>Candidatus Endomicrobiellum</taxon>
    </lineage>
</organism>
<protein>
    <recommendedName>
        <fullName evidence="8">MtN3 and saliva related transmembrane protein</fullName>
    </recommendedName>
</protein>
<evidence type="ECO:0000313" key="7">
    <source>
        <dbReference type="Proteomes" id="UP000095237"/>
    </source>
</evidence>
<feature type="transmembrane region" description="Helical" evidence="5">
    <location>
        <begin position="99"/>
        <end position="118"/>
    </location>
</feature>
<comment type="caution">
    <text evidence="6">The sequence shown here is derived from an EMBL/GenBank/DDBJ whole genome shotgun (WGS) entry which is preliminary data.</text>
</comment>
<evidence type="ECO:0008006" key="8">
    <source>
        <dbReference type="Google" id="ProtNLM"/>
    </source>
</evidence>
<evidence type="ECO:0000256" key="3">
    <source>
        <dbReference type="ARBA" id="ARBA00022989"/>
    </source>
</evidence>
<accession>A0A1E5IKQ6</accession>
<dbReference type="EMBL" id="LNVX01000291">
    <property type="protein sequence ID" value="OEG70723.1"/>
    <property type="molecule type" value="Genomic_DNA"/>
</dbReference>
<proteinExistence type="predicted"/>
<dbReference type="AlphaFoldDB" id="A0A1E5IKQ6"/>
<reference evidence="6 7" key="1">
    <citation type="submission" date="2015-11" db="EMBL/GenBank/DDBJ databases">
        <title>Evidence for parallel genomic evolution in an endosymbiosis of termite gut flagellates.</title>
        <authorList>
            <person name="Zheng H."/>
        </authorList>
    </citation>
    <scope>NUCLEOTIDE SEQUENCE [LARGE SCALE GENOMIC DNA]</scope>
    <source>
        <strain evidence="6 7">CET450</strain>
    </source>
</reference>
<feature type="transmembrane region" description="Helical" evidence="5">
    <location>
        <begin position="73"/>
        <end position="93"/>
    </location>
</feature>
<keyword evidence="2 5" id="KW-0812">Transmembrane</keyword>
<evidence type="ECO:0000313" key="6">
    <source>
        <dbReference type="EMBL" id="OEG70723.1"/>
    </source>
</evidence>